<evidence type="ECO:0000313" key="1">
    <source>
        <dbReference type="EMBL" id="QHS95329.1"/>
    </source>
</evidence>
<name>A0A6C0BUT0_9ZZZZ</name>
<dbReference type="EMBL" id="MN739247">
    <property type="protein sequence ID" value="QHS95329.1"/>
    <property type="molecule type" value="Genomic_DNA"/>
</dbReference>
<organism evidence="1">
    <name type="scientific">viral metagenome</name>
    <dbReference type="NCBI Taxonomy" id="1070528"/>
    <lineage>
        <taxon>unclassified sequences</taxon>
        <taxon>metagenomes</taxon>
        <taxon>organismal metagenomes</taxon>
    </lineage>
</organism>
<accession>A0A6C0BUT0</accession>
<dbReference type="InterPro" id="IPR007031">
    <property type="entry name" value="Poxvirus_VLTF3"/>
</dbReference>
<sequence length="328" mass="39479">MSLKDKPLKKCHTDNRKMIDDIHKNLIKDMDHKDKLDYYQKNGLLLDQYYSSDVKDSTSNNKNENIGILTYFNTPEKQIQKEDIKKDKKTIINEYMCNIDDEITNIKYKDYNYDKCEKCNINMLMDNISGNIICSKCGNTKQIIIMTEKNSYNDPPKEANYFAYKRINHFNEWLAQFQAKETTEIPENIYRDIYNELQKNINLDLTKVTYKQIRDVLKKLKYNKYYDNIPHLINIISNKKAPQLNRESEEMLRSLFKEIQLPFMKHCPPTRKNFLSYSYVLHKFCELLEYDHLLCFFPLLKSREKLQQQDQIWKKICEELKWEYIPSA</sequence>
<dbReference type="Pfam" id="PF04947">
    <property type="entry name" value="Pox_VLTF3"/>
    <property type="match status" value="1"/>
</dbReference>
<evidence type="ECO:0008006" key="2">
    <source>
        <dbReference type="Google" id="ProtNLM"/>
    </source>
</evidence>
<dbReference type="GO" id="GO:0046782">
    <property type="term" value="P:regulation of viral transcription"/>
    <property type="evidence" value="ECO:0007669"/>
    <property type="project" value="InterPro"/>
</dbReference>
<protein>
    <recommendedName>
        <fullName evidence="2">Viral late gene transcription factor 3 zinc ribbon domain-containing protein</fullName>
    </recommendedName>
</protein>
<dbReference type="AlphaFoldDB" id="A0A6C0BUT0"/>
<proteinExistence type="predicted"/>
<reference evidence="1" key="1">
    <citation type="journal article" date="2020" name="Nature">
        <title>Giant virus diversity and host interactions through global metagenomics.</title>
        <authorList>
            <person name="Schulz F."/>
            <person name="Roux S."/>
            <person name="Paez-Espino D."/>
            <person name="Jungbluth S."/>
            <person name="Walsh D.A."/>
            <person name="Denef V.J."/>
            <person name="McMahon K.D."/>
            <person name="Konstantinidis K.T."/>
            <person name="Eloe-Fadrosh E.A."/>
            <person name="Kyrpides N.C."/>
            <person name="Woyke T."/>
        </authorList>
    </citation>
    <scope>NUCLEOTIDE SEQUENCE</scope>
    <source>
        <strain evidence="1">GVMAG-M-3300018428-35</strain>
    </source>
</reference>